<gene>
    <name evidence="3" type="ORF">CSP5_1125</name>
</gene>
<proteinExistence type="inferred from homology"/>
<dbReference type="EMBL" id="LT671858">
    <property type="protein sequence ID" value="SIM64616.1"/>
    <property type="molecule type" value="Genomic_DNA"/>
</dbReference>
<name>A0A1N5UW01_9ARCH</name>
<protein>
    <submittedName>
        <fullName evidence="3">Nucleoside-diphosphate-sugar epimerase</fullName>
    </submittedName>
</protein>
<evidence type="ECO:0000313" key="4">
    <source>
        <dbReference type="Proteomes" id="UP000195607"/>
    </source>
</evidence>
<feature type="domain" description="NAD-dependent epimerase/dehydratase" evidence="2">
    <location>
        <begin position="24"/>
        <end position="213"/>
    </location>
</feature>
<accession>A0A1N5UW01</accession>
<dbReference type="InterPro" id="IPR001509">
    <property type="entry name" value="Epimerase_deHydtase"/>
</dbReference>
<dbReference type="Proteomes" id="UP000195607">
    <property type="component" value="Chromosome I"/>
</dbReference>
<evidence type="ECO:0000256" key="1">
    <source>
        <dbReference type="ARBA" id="ARBA00007637"/>
    </source>
</evidence>
<organism evidence="3 4">
    <name type="scientific">Cuniculiplasma divulgatum</name>
    <dbReference type="NCBI Taxonomy" id="1673428"/>
    <lineage>
        <taxon>Archaea</taxon>
        <taxon>Methanobacteriati</taxon>
        <taxon>Thermoplasmatota</taxon>
        <taxon>Thermoplasmata</taxon>
        <taxon>Thermoplasmatales</taxon>
        <taxon>Cuniculiplasmataceae</taxon>
        <taxon>Cuniculiplasma</taxon>
    </lineage>
</organism>
<comment type="similarity">
    <text evidence="1">Belongs to the NAD(P)-dependent epimerase/dehydratase family.</text>
</comment>
<dbReference type="Gene3D" id="3.40.50.720">
    <property type="entry name" value="NAD(P)-binding Rossmann-like Domain"/>
    <property type="match status" value="1"/>
</dbReference>
<evidence type="ECO:0000313" key="3">
    <source>
        <dbReference type="EMBL" id="SIM64616.1"/>
    </source>
</evidence>
<dbReference type="PANTHER" id="PTHR43000">
    <property type="entry name" value="DTDP-D-GLUCOSE 4,6-DEHYDRATASE-RELATED"/>
    <property type="match status" value="1"/>
</dbReference>
<reference evidence="3 4" key="1">
    <citation type="submission" date="2016-04" db="EMBL/GenBank/DDBJ databases">
        <authorList>
            <person name="Evans L.H."/>
            <person name="Alamgir A."/>
            <person name="Owens N."/>
            <person name="Weber N.D."/>
            <person name="Virtaneva K."/>
            <person name="Barbian K."/>
            <person name="Babar A."/>
            <person name="Rosenke K."/>
        </authorList>
    </citation>
    <scope>NUCLEOTIDE SEQUENCE [LARGE SCALE GENOMIC DNA]</scope>
    <source>
        <strain evidence="4">S5(T) (JCM 30642 \VKM B-2941)</strain>
    </source>
</reference>
<evidence type="ECO:0000259" key="2">
    <source>
        <dbReference type="Pfam" id="PF01370"/>
    </source>
</evidence>
<dbReference type="Pfam" id="PF01370">
    <property type="entry name" value="Epimerase"/>
    <property type="match status" value="1"/>
</dbReference>
<dbReference type="SUPFAM" id="SSF51735">
    <property type="entry name" value="NAD(P)-binding Rossmann-fold domains"/>
    <property type="match status" value="1"/>
</dbReference>
<sequence length="279" mass="31209">MTVLGKMKATKRFLHMNKLASMNILVTGSKGFIGTEIMKCLQENGYSPDGVDIGDSVDEKKKYDIILHFGARTLIRNSFSKPYEYFEDGLGLTMKYLELARKHDSLFLFPSSGSTAEPSNPYSLTKKQAVEWINLYRKLYSTRVIIFRLFNIYGTTARKGAIYLFTNAALKEQTATIYGDGSHVRDYVNVLDLAKTVLEVVNGNINPGDYEIGSGVGTSVNEVISMVEKVTGKKLKTEKKPFIVDEADELIAHNTIVKNPMKLIDGIKLIRDSLVTENK</sequence>
<dbReference type="AlphaFoldDB" id="A0A1N5UW01"/>
<dbReference type="InterPro" id="IPR036291">
    <property type="entry name" value="NAD(P)-bd_dom_sf"/>
</dbReference>